<organism evidence="5 6">
    <name type="scientific">Streptomyces spongiae</name>
    <dbReference type="NCBI Taxonomy" id="565072"/>
    <lineage>
        <taxon>Bacteria</taxon>
        <taxon>Bacillati</taxon>
        <taxon>Actinomycetota</taxon>
        <taxon>Actinomycetes</taxon>
        <taxon>Kitasatosporales</taxon>
        <taxon>Streptomycetaceae</taxon>
        <taxon>Streptomyces</taxon>
    </lineage>
</organism>
<dbReference type="OrthoDB" id="4029976at2"/>
<sequence length="313" mass="32081">MRNDVENTAVANTAVTNTAVDNSPAEKTSVAVLGLGAMGKALATAFLRGGHPTTIWNRSPGKGDELVAQGAVRAGTAAEAVRAAELVVVCVVDHGAVQAVLDAAADDLPGRVLVNLTSDTPERSRATAAWAEERGIDHLDGAIMVPVTAVGQPEALVFYSGPRAAYDTYETALRALGGRPAYLGEDHGLAAVYDLALLDYFYAGMSGLVHAFALAGAEGVRATDLAPYLGTITGIMPPITAYTAEHIDAGSYPGEDAPLAMMAAGAGHVLEAAEQRGLDVGVLRAVKDITDRALARGHAADGWASTVEAVRGG</sequence>
<gene>
    <name evidence="5" type="ORF">FNH08_19370</name>
</gene>
<dbReference type="Proteomes" id="UP000400924">
    <property type="component" value="Unassembled WGS sequence"/>
</dbReference>
<dbReference type="InterPro" id="IPR008927">
    <property type="entry name" value="6-PGluconate_DH-like_C_sf"/>
</dbReference>
<dbReference type="PIRSF" id="PIRSF000103">
    <property type="entry name" value="HIBADH"/>
    <property type="match status" value="1"/>
</dbReference>
<dbReference type="InterPro" id="IPR048666">
    <property type="entry name" value="RedAm-like_C"/>
</dbReference>
<reference evidence="5 6" key="1">
    <citation type="submission" date="2019-07" db="EMBL/GenBank/DDBJ databases">
        <title>New species of Amycolatopsis and Streptomyces.</title>
        <authorList>
            <person name="Duangmal K."/>
            <person name="Teo W.F.A."/>
            <person name="Lipun K."/>
        </authorList>
    </citation>
    <scope>NUCLEOTIDE SEQUENCE [LARGE SCALE GENOMIC DNA]</scope>
    <source>
        <strain evidence="5 6">NBRC 106415</strain>
    </source>
</reference>
<dbReference type="GO" id="GO:0016491">
    <property type="term" value="F:oxidoreductase activity"/>
    <property type="evidence" value="ECO:0007669"/>
    <property type="project" value="UniProtKB-KW"/>
</dbReference>
<dbReference type="Pfam" id="PF03446">
    <property type="entry name" value="NAD_binding_2"/>
    <property type="match status" value="1"/>
</dbReference>
<evidence type="ECO:0000256" key="1">
    <source>
        <dbReference type="ARBA" id="ARBA00009080"/>
    </source>
</evidence>
<dbReference type="PANTHER" id="PTHR43580">
    <property type="entry name" value="OXIDOREDUCTASE GLYR1-RELATED"/>
    <property type="match status" value="1"/>
</dbReference>
<dbReference type="InterPro" id="IPR051265">
    <property type="entry name" value="HIBADH-related_NP60_sf"/>
</dbReference>
<keyword evidence="2" id="KW-0560">Oxidoreductase</keyword>
<proteinExistence type="inferred from homology"/>
<dbReference type="InterPro" id="IPR013328">
    <property type="entry name" value="6PGD_dom2"/>
</dbReference>
<feature type="domain" description="NADPH-dependent reductive aminase-like C-terminal" evidence="4">
    <location>
        <begin position="186"/>
        <end position="311"/>
    </location>
</feature>
<dbReference type="Gene3D" id="3.40.50.720">
    <property type="entry name" value="NAD(P)-binding Rossmann-like Domain"/>
    <property type="match status" value="1"/>
</dbReference>
<dbReference type="PANTHER" id="PTHR43580:SF2">
    <property type="entry name" value="CYTOKINE-LIKE NUCLEAR FACTOR N-PAC"/>
    <property type="match status" value="1"/>
</dbReference>
<dbReference type="InterPro" id="IPR015815">
    <property type="entry name" value="HIBADH-related"/>
</dbReference>
<evidence type="ECO:0000313" key="6">
    <source>
        <dbReference type="Proteomes" id="UP000400924"/>
    </source>
</evidence>
<dbReference type="EMBL" id="VJZC01000127">
    <property type="protein sequence ID" value="MPY59247.1"/>
    <property type="molecule type" value="Genomic_DNA"/>
</dbReference>
<dbReference type="GO" id="GO:0050661">
    <property type="term" value="F:NADP binding"/>
    <property type="evidence" value="ECO:0007669"/>
    <property type="project" value="InterPro"/>
</dbReference>
<comment type="caution">
    <text evidence="5">The sequence shown here is derived from an EMBL/GenBank/DDBJ whole genome shotgun (WGS) entry which is preliminary data.</text>
</comment>
<dbReference type="AlphaFoldDB" id="A0A5N8XIS4"/>
<protein>
    <submittedName>
        <fullName evidence="5">NAD(P)-dependent oxidoreductase</fullName>
    </submittedName>
</protein>
<accession>A0A5N8XIS4</accession>
<comment type="similarity">
    <text evidence="1">Belongs to the HIBADH-related family.</text>
</comment>
<dbReference type="InterPro" id="IPR036291">
    <property type="entry name" value="NAD(P)-bd_dom_sf"/>
</dbReference>
<name>A0A5N8XIS4_9ACTN</name>
<evidence type="ECO:0000259" key="3">
    <source>
        <dbReference type="Pfam" id="PF03446"/>
    </source>
</evidence>
<evidence type="ECO:0000259" key="4">
    <source>
        <dbReference type="Pfam" id="PF21761"/>
    </source>
</evidence>
<evidence type="ECO:0000256" key="2">
    <source>
        <dbReference type="ARBA" id="ARBA00023002"/>
    </source>
</evidence>
<feature type="domain" description="6-phosphogluconate dehydrogenase NADP-binding" evidence="3">
    <location>
        <begin position="30"/>
        <end position="182"/>
    </location>
</feature>
<keyword evidence="6" id="KW-1185">Reference proteome</keyword>
<dbReference type="SUPFAM" id="SSF51735">
    <property type="entry name" value="NAD(P)-binding Rossmann-fold domains"/>
    <property type="match status" value="1"/>
</dbReference>
<dbReference type="Gene3D" id="1.10.1040.10">
    <property type="entry name" value="N-(1-d-carboxylethyl)-l-norvaline Dehydrogenase, domain 2"/>
    <property type="match status" value="1"/>
</dbReference>
<dbReference type="Pfam" id="PF21761">
    <property type="entry name" value="RedAm-like_C"/>
    <property type="match status" value="1"/>
</dbReference>
<dbReference type="SUPFAM" id="SSF48179">
    <property type="entry name" value="6-phosphogluconate dehydrogenase C-terminal domain-like"/>
    <property type="match status" value="1"/>
</dbReference>
<evidence type="ECO:0000313" key="5">
    <source>
        <dbReference type="EMBL" id="MPY59247.1"/>
    </source>
</evidence>
<dbReference type="InterPro" id="IPR006115">
    <property type="entry name" value="6PGDH_NADP-bd"/>
</dbReference>